<keyword evidence="2" id="KW-1185">Reference proteome</keyword>
<evidence type="ECO:0000313" key="1">
    <source>
        <dbReference type="EMBL" id="CAI2365761.1"/>
    </source>
</evidence>
<comment type="caution">
    <text evidence="1">The sequence shown here is derived from an EMBL/GenBank/DDBJ whole genome shotgun (WGS) entry which is preliminary data.</text>
</comment>
<name>A0AAD1X7A4_EUPCR</name>
<dbReference type="SUPFAM" id="SSF52540">
    <property type="entry name" value="P-loop containing nucleoside triphosphate hydrolases"/>
    <property type="match status" value="1"/>
</dbReference>
<proteinExistence type="predicted"/>
<gene>
    <name evidence="1" type="ORF">ECRASSUSDP1_LOCUS7052</name>
</gene>
<evidence type="ECO:0000313" key="2">
    <source>
        <dbReference type="Proteomes" id="UP001295684"/>
    </source>
</evidence>
<dbReference type="InterPro" id="IPR027417">
    <property type="entry name" value="P-loop_NTPase"/>
</dbReference>
<dbReference type="Gene3D" id="3.40.50.300">
    <property type="entry name" value="P-loop containing nucleotide triphosphate hydrolases"/>
    <property type="match status" value="1"/>
</dbReference>
<protein>
    <submittedName>
        <fullName evidence="1">Uncharacterized protein</fullName>
    </submittedName>
</protein>
<dbReference type="EMBL" id="CAMPGE010006858">
    <property type="protein sequence ID" value="CAI2365761.1"/>
    <property type="molecule type" value="Genomic_DNA"/>
</dbReference>
<dbReference type="Proteomes" id="UP001295684">
    <property type="component" value="Unassembled WGS sequence"/>
</dbReference>
<sequence length="84" mass="9748">MRQVQYKEGKDFADSFGAFFAETTIKDSSTIDAAFQILIKMVYINKTEEMSKPTPKKNYKKLYAGHYTSNMEEKKTKKDNDCKC</sequence>
<dbReference type="AlphaFoldDB" id="A0AAD1X7A4"/>
<accession>A0AAD1X7A4</accession>
<organism evidence="1 2">
    <name type="scientific">Euplotes crassus</name>
    <dbReference type="NCBI Taxonomy" id="5936"/>
    <lineage>
        <taxon>Eukaryota</taxon>
        <taxon>Sar</taxon>
        <taxon>Alveolata</taxon>
        <taxon>Ciliophora</taxon>
        <taxon>Intramacronucleata</taxon>
        <taxon>Spirotrichea</taxon>
        <taxon>Hypotrichia</taxon>
        <taxon>Euplotida</taxon>
        <taxon>Euplotidae</taxon>
        <taxon>Moneuplotes</taxon>
    </lineage>
</organism>
<reference evidence="1" key="1">
    <citation type="submission" date="2023-07" db="EMBL/GenBank/DDBJ databases">
        <authorList>
            <consortium name="AG Swart"/>
            <person name="Singh M."/>
            <person name="Singh A."/>
            <person name="Seah K."/>
            <person name="Emmerich C."/>
        </authorList>
    </citation>
    <scope>NUCLEOTIDE SEQUENCE</scope>
    <source>
        <strain evidence="1">DP1</strain>
    </source>
</reference>